<dbReference type="STRING" id="1666911.HLUCCA11_08900"/>
<dbReference type="SUPFAM" id="SSF88697">
    <property type="entry name" value="PUA domain-like"/>
    <property type="match status" value="1"/>
</dbReference>
<gene>
    <name evidence="2" type="ORF">HLUCCA11_08900</name>
</gene>
<dbReference type="Pfam" id="PF01878">
    <property type="entry name" value="EVE"/>
    <property type="match status" value="1"/>
</dbReference>
<proteinExistence type="predicted"/>
<accession>A0A0N8KN65</accession>
<protein>
    <submittedName>
        <fullName evidence="2">Uncharacterized protein conserved in archaea</fullName>
    </submittedName>
</protein>
<comment type="caution">
    <text evidence="2">The sequence shown here is derived from an EMBL/GenBank/DDBJ whole genome shotgun (WGS) entry which is preliminary data.</text>
</comment>
<dbReference type="Proteomes" id="UP000050465">
    <property type="component" value="Unassembled WGS sequence"/>
</dbReference>
<dbReference type="AlphaFoldDB" id="A0A0N8KN65"/>
<dbReference type="InterPro" id="IPR015947">
    <property type="entry name" value="PUA-like_sf"/>
</dbReference>
<evidence type="ECO:0000259" key="1">
    <source>
        <dbReference type="Pfam" id="PF01878"/>
    </source>
</evidence>
<feature type="domain" description="EVE" evidence="1">
    <location>
        <begin position="5"/>
        <end position="140"/>
    </location>
</feature>
<reference evidence="2 3" key="1">
    <citation type="submission" date="2015-09" db="EMBL/GenBank/DDBJ databases">
        <title>Identification and resolution of microdiversity through metagenomic sequencing of parallel consortia.</title>
        <authorList>
            <person name="Nelson W.C."/>
            <person name="Romine M.F."/>
            <person name="Lindemann S.R."/>
        </authorList>
    </citation>
    <scope>NUCLEOTIDE SEQUENCE [LARGE SCALE GENOMIC DNA]</scope>
    <source>
        <strain evidence="2">Ana</strain>
    </source>
</reference>
<name>A0A0N8KN65_9CYAN</name>
<dbReference type="EMBL" id="LJZR01000010">
    <property type="protein sequence ID" value="KPQ35674.1"/>
    <property type="molecule type" value="Genomic_DNA"/>
</dbReference>
<dbReference type="Gene3D" id="3.10.590.10">
    <property type="entry name" value="ph1033 like domains"/>
    <property type="match status" value="1"/>
</dbReference>
<evidence type="ECO:0000313" key="3">
    <source>
        <dbReference type="Proteomes" id="UP000050465"/>
    </source>
</evidence>
<dbReference type="InterPro" id="IPR002740">
    <property type="entry name" value="EVE_domain"/>
</dbReference>
<evidence type="ECO:0000313" key="2">
    <source>
        <dbReference type="EMBL" id="KPQ35674.1"/>
    </source>
</evidence>
<organism evidence="2 3">
    <name type="scientific">Phormidesmis priestleyi Ana</name>
    <dbReference type="NCBI Taxonomy" id="1666911"/>
    <lineage>
        <taxon>Bacteria</taxon>
        <taxon>Bacillati</taxon>
        <taxon>Cyanobacteriota</taxon>
        <taxon>Cyanophyceae</taxon>
        <taxon>Leptolyngbyales</taxon>
        <taxon>Leptolyngbyaceae</taxon>
        <taxon>Phormidesmis</taxon>
    </lineage>
</organism>
<sequence length="147" mass="16868">MDQRTYWLCLFNATTWPEFLAAGGNTMGFPNTQHKTIFRIKPGDYILAYMTKASKWIAAMEVTSDPYFDTETKIWTQATFPCRVKVNIQHRLEPEQGVPVLSLAPQLKLFDNLKSPTHWGLLFRTAPRELPPEDSQIIIKAIQNAQI</sequence>